<proteinExistence type="predicted"/>
<organism evidence="1">
    <name type="scientific">Rhizophora mucronata</name>
    <name type="common">Asiatic mangrove</name>
    <dbReference type="NCBI Taxonomy" id="61149"/>
    <lineage>
        <taxon>Eukaryota</taxon>
        <taxon>Viridiplantae</taxon>
        <taxon>Streptophyta</taxon>
        <taxon>Embryophyta</taxon>
        <taxon>Tracheophyta</taxon>
        <taxon>Spermatophyta</taxon>
        <taxon>Magnoliopsida</taxon>
        <taxon>eudicotyledons</taxon>
        <taxon>Gunneridae</taxon>
        <taxon>Pentapetalae</taxon>
        <taxon>rosids</taxon>
        <taxon>fabids</taxon>
        <taxon>Malpighiales</taxon>
        <taxon>Rhizophoraceae</taxon>
        <taxon>Rhizophora</taxon>
    </lineage>
</organism>
<name>A0A2P2LQX8_RHIMU</name>
<evidence type="ECO:0000313" key="1">
    <source>
        <dbReference type="EMBL" id="MBX20365.1"/>
    </source>
</evidence>
<dbReference type="AlphaFoldDB" id="A0A2P2LQX8"/>
<reference evidence="1" key="1">
    <citation type="submission" date="2018-02" db="EMBL/GenBank/DDBJ databases">
        <title>Rhizophora mucronata_Transcriptome.</title>
        <authorList>
            <person name="Meera S.P."/>
            <person name="Sreeshan A."/>
            <person name="Augustine A."/>
        </authorList>
    </citation>
    <scope>NUCLEOTIDE SEQUENCE</scope>
    <source>
        <tissue evidence="1">Leaf</tissue>
    </source>
</reference>
<accession>A0A2P2LQX8</accession>
<sequence>MIMYLTLLCQLNDRVKKDSHSVSTSYLYWEILVFLRKQRLLFIPVSCLFFLFYYLENCIDVNGMYVNCLFGNPLIKLIPFHI</sequence>
<dbReference type="EMBL" id="GGEC01039881">
    <property type="protein sequence ID" value="MBX20365.1"/>
    <property type="molecule type" value="Transcribed_RNA"/>
</dbReference>
<protein>
    <submittedName>
        <fullName evidence="1">Uncharacterized protein LOC105139443 isoform X2</fullName>
    </submittedName>
</protein>